<dbReference type="EC" id="3.6.1.1" evidence="9"/>
<dbReference type="InterPro" id="IPR038763">
    <property type="entry name" value="DHH_sf"/>
</dbReference>
<evidence type="ECO:0000256" key="4">
    <source>
        <dbReference type="ARBA" id="ARBA00022801"/>
    </source>
</evidence>
<protein>
    <submittedName>
        <fullName evidence="9">RecJ</fullName>
        <ecNumber evidence="9">3.6.1.1</ecNumber>
    </submittedName>
</protein>
<organism evidence="9">
    <name type="scientific">uncultured Thermomicrobiales bacterium</name>
    <dbReference type="NCBI Taxonomy" id="1645740"/>
    <lineage>
        <taxon>Bacteria</taxon>
        <taxon>Pseudomonadati</taxon>
        <taxon>Thermomicrobiota</taxon>
        <taxon>Thermomicrobia</taxon>
        <taxon>Thermomicrobiales</taxon>
        <taxon>environmental samples</taxon>
    </lineage>
</organism>
<dbReference type="Pfam" id="PF02833">
    <property type="entry name" value="DHHA2"/>
    <property type="match status" value="1"/>
</dbReference>
<dbReference type="SUPFAM" id="SSF64182">
    <property type="entry name" value="DHH phosphoesterases"/>
    <property type="match status" value="1"/>
</dbReference>
<dbReference type="Gene3D" id="3.10.580.10">
    <property type="entry name" value="CBS-domain"/>
    <property type="match status" value="1"/>
</dbReference>
<dbReference type="Gene3D" id="3.40.1390.20">
    <property type="entry name" value="HprK N-terminal domain-like"/>
    <property type="match status" value="1"/>
</dbReference>
<dbReference type="InterPro" id="IPR010766">
    <property type="entry name" value="DRTGG"/>
</dbReference>
<comment type="cofactor">
    <cofactor evidence="1">
        <name>Mn(2+)</name>
        <dbReference type="ChEBI" id="CHEBI:29035"/>
    </cofactor>
</comment>
<evidence type="ECO:0000256" key="5">
    <source>
        <dbReference type="ARBA" id="ARBA00023122"/>
    </source>
</evidence>
<dbReference type="SMART" id="SM01131">
    <property type="entry name" value="DHHA2"/>
    <property type="match status" value="1"/>
</dbReference>
<evidence type="ECO:0000256" key="7">
    <source>
        <dbReference type="PROSITE-ProRule" id="PRU00703"/>
    </source>
</evidence>
<evidence type="ECO:0000259" key="8">
    <source>
        <dbReference type="PROSITE" id="PS51371"/>
    </source>
</evidence>
<dbReference type="GO" id="GO:0046872">
    <property type="term" value="F:metal ion binding"/>
    <property type="evidence" value="ECO:0007669"/>
    <property type="project" value="UniProtKB-KW"/>
</dbReference>
<dbReference type="NCBIfam" id="NF011443">
    <property type="entry name" value="PRK14869.1-5"/>
    <property type="match status" value="1"/>
</dbReference>
<reference evidence="9" key="1">
    <citation type="submission" date="2020-02" db="EMBL/GenBank/DDBJ databases">
        <authorList>
            <person name="Meier V. D."/>
        </authorList>
    </citation>
    <scope>NUCLEOTIDE SEQUENCE</scope>
    <source>
        <strain evidence="9">AVDCRST_MAG88</strain>
    </source>
</reference>
<dbReference type="InterPro" id="IPR038222">
    <property type="entry name" value="DHHA2_dom_sf"/>
</dbReference>
<dbReference type="InterPro" id="IPR028979">
    <property type="entry name" value="Ser_kin/Pase_Hpr-like_N_sf"/>
</dbReference>
<gene>
    <name evidence="9" type="ORF">AVDCRST_MAG88-2057</name>
</gene>
<evidence type="ECO:0000313" key="9">
    <source>
        <dbReference type="EMBL" id="CAA9567834.1"/>
    </source>
</evidence>
<sequence>MTGTSTLRPQSSVLSPDTVWVVGHQNPDTDSICSAIAYAALRRALDLPGATPARLGPVGTEAAAALARRDLPAPALLTDVRQRVADVMNPSFVTVGHDATLYEAGQLMREARKRLLPVVDEGERLRGILTVDDMADRYLGEMTVEAAHRVPIALDRYLRILGGQLLAGEPGREFAGRIWIGSTQVATLLHEVAPGDLVIVGDRENAHEAALRAGAACLIVVAGRAPTGAILALARERGATLIVSPHDIYATARLLNLSLPVSEIMRPGGPTIDPDDLAADASGALLGPGTRAVPVVDEDGRVQGILSRTDLLRGRRKRVILVDHNHRSQAVDGLDEAELLGVIDHHNLGDLRTAEPIPFILEPVGCTATIIAEHYALAGIEPEPPIAGLLLAAIISDTLLFTSPTTTGRDRVAADRLAALARLETEAFARELFEARSDFRGTTPRDLLLGNLKAYEFGGASLAIGQAETLSTAYFDERDAEFVTEMERLKAEGPYDYALFLATDILRGSSVAIYPGPPERRLVVGAFAPADAGTNRAKLPGVVSRKKQVVPALARVLGGR</sequence>
<dbReference type="SUPFAM" id="SSF54631">
    <property type="entry name" value="CBS-domain pair"/>
    <property type="match status" value="1"/>
</dbReference>
<keyword evidence="4 9" id="KW-0378">Hydrolase</keyword>
<dbReference type="CDD" id="cd02205">
    <property type="entry name" value="CBS_pair_SF"/>
    <property type="match status" value="1"/>
</dbReference>
<dbReference type="Gene3D" id="3.90.1640.10">
    <property type="entry name" value="inorganic pyrophosphatase (n-terminal core)"/>
    <property type="match status" value="1"/>
</dbReference>
<dbReference type="GO" id="GO:0005737">
    <property type="term" value="C:cytoplasm"/>
    <property type="evidence" value="ECO:0007669"/>
    <property type="project" value="InterPro"/>
</dbReference>
<dbReference type="InterPro" id="IPR046342">
    <property type="entry name" value="CBS_dom_sf"/>
</dbReference>
<dbReference type="InterPro" id="IPR051257">
    <property type="entry name" value="Diverse_CBS-Domain"/>
</dbReference>
<dbReference type="InterPro" id="IPR000644">
    <property type="entry name" value="CBS_dom"/>
</dbReference>
<accession>A0A6J4V5Z1</accession>
<dbReference type="PROSITE" id="PS51371">
    <property type="entry name" value="CBS"/>
    <property type="match status" value="2"/>
</dbReference>
<comment type="subunit">
    <text evidence="2">Homohexamer.</text>
</comment>
<dbReference type="Pfam" id="PF00571">
    <property type="entry name" value="CBS"/>
    <property type="match status" value="2"/>
</dbReference>
<dbReference type="GO" id="GO:0004427">
    <property type="term" value="F:inorganic diphosphate phosphatase activity"/>
    <property type="evidence" value="ECO:0007669"/>
    <property type="project" value="UniProtKB-EC"/>
</dbReference>
<name>A0A6J4V5Z1_9BACT</name>
<feature type="domain" description="CBS" evidence="8">
    <location>
        <begin position="88"/>
        <end position="144"/>
    </location>
</feature>
<dbReference type="InterPro" id="IPR004097">
    <property type="entry name" value="DHHA2"/>
</dbReference>
<evidence type="ECO:0000256" key="1">
    <source>
        <dbReference type="ARBA" id="ARBA00001936"/>
    </source>
</evidence>
<feature type="domain" description="CBS" evidence="8">
    <location>
        <begin position="265"/>
        <end position="322"/>
    </location>
</feature>
<keyword evidence="3" id="KW-0479">Metal-binding</keyword>
<dbReference type="EMBL" id="CADCWM010000543">
    <property type="protein sequence ID" value="CAA9567834.1"/>
    <property type="molecule type" value="Genomic_DNA"/>
</dbReference>
<dbReference type="NCBIfam" id="NF011442">
    <property type="entry name" value="PRK14869.1-4"/>
    <property type="match status" value="1"/>
</dbReference>
<keyword evidence="5 7" id="KW-0129">CBS domain</keyword>
<dbReference type="Pfam" id="PF07085">
    <property type="entry name" value="DRTGG"/>
    <property type="match status" value="1"/>
</dbReference>
<dbReference type="SUPFAM" id="SSF75138">
    <property type="entry name" value="HprK N-terminal domain-like"/>
    <property type="match status" value="1"/>
</dbReference>
<evidence type="ECO:0000256" key="3">
    <source>
        <dbReference type="ARBA" id="ARBA00022723"/>
    </source>
</evidence>
<dbReference type="Gene3D" id="3.10.310.20">
    <property type="entry name" value="DHHA2 domain"/>
    <property type="match status" value="1"/>
</dbReference>
<dbReference type="AlphaFoldDB" id="A0A6J4V5Z1"/>
<evidence type="ECO:0000256" key="2">
    <source>
        <dbReference type="ARBA" id="ARBA00011643"/>
    </source>
</evidence>
<dbReference type="InterPro" id="IPR001667">
    <property type="entry name" value="DDH_dom"/>
</dbReference>
<keyword evidence="6" id="KW-0464">Manganese</keyword>
<dbReference type="Pfam" id="PF01368">
    <property type="entry name" value="DHH"/>
    <property type="match status" value="1"/>
</dbReference>
<dbReference type="SMART" id="SM00116">
    <property type="entry name" value="CBS"/>
    <property type="match status" value="2"/>
</dbReference>
<proteinExistence type="predicted"/>
<dbReference type="PANTHER" id="PTHR43080">
    <property type="entry name" value="CBS DOMAIN-CONTAINING PROTEIN CBSX3, MITOCHONDRIAL"/>
    <property type="match status" value="1"/>
</dbReference>
<dbReference type="PANTHER" id="PTHR43080:SF29">
    <property type="entry name" value="OS02G0818000 PROTEIN"/>
    <property type="match status" value="1"/>
</dbReference>
<evidence type="ECO:0000256" key="6">
    <source>
        <dbReference type="ARBA" id="ARBA00023211"/>
    </source>
</evidence>